<gene>
    <name evidence="1" type="ORF">CLV58_101178</name>
</gene>
<dbReference type="EMBL" id="PVTE01000001">
    <property type="protein sequence ID" value="PRY47112.1"/>
    <property type="molecule type" value="Genomic_DNA"/>
</dbReference>
<dbReference type="Proteomes" id="UP000238375">
    <property type="component" value="Unassembled WGS sequence"/>
</dbReference>
<name>A0A2T0TN16_9BACT</name>
<reference evidence="1 2" key="1">
    <citation type="submission" date="2018-03" db="EMBL/GenBank/DDBJ databases">
        <title>Genomic Encyclopedia of Archaeal and Bacterial Type Strains, Phase II (KMG-II): from individual species to whole genera.</title>
        <authorList>
            <person name="Goeker M."/>
        </authorList>
    </citation>
    <scope>NUCLEOTIDE SEQUENCE [LARGE SCALE GENOMIC DNA]</scope>
    <source>
        <strain evidence="1 2">DSM 28354</strain>
    </source>
</reference>
<keyword evidence="2" id="KW-1185">Reference proteome</keyword>
<accession>A0A2T0TN16</accession>
<comment type="caution">
    <text evidence="1">The sequence shown here is derived from an EMBL/GenBank/DDBJ whole genome shotgun (WGS) entry which is preliminary data.</text>
</comment>
<evidence type="ECO:0000313" key="1">
    <source>
        <dbReference type="EMBL" id="PRY47112.1"/>
    </source>
</evidence>
<organism evidence="1 2">
    <name type="scientific">Spirosoma oryzae</name>
    <dbReference type="NCBI Taxonomy" id="1469603"/>
    <lineage>
        <taxon>Bacteria</taxon>
        <taxon>Pseudomonadati</taxon>
        <taxon>Bacteroidota</taxon>
        <taxon>Cytophagia</taxon>
        <taxon>Cytophagales</taxon>
        <taxon>Cytophagaceae</taxon>
        <taxon>Spirosoma</taxon>
    </lineage>
</organism>
<evidence type="ECO:0000313" key="2">
    <source>
        <dbReference type="Proteomes" id="UP000238375"/>
    </source>
</evidence>
<sequence length="195" mass="21975">MESATGVRGDRTGGPARATWLTTNRNTAQILDQYIIKAEAAFIARAKAAGLVLTGEMLNSFRRTAATEANGYVEARLEMVGYFRLRDLRSMNYTRTPPLAAIERFVEEKGLNKFAYVPGYPTKNLSRPASDLATVERIAWAIKMNRQRLPNISRGYRGIYSDPLLSDVLPYLFRDLTDQTFLTAMRGVRLLFSQQ</sequence>
<protein>
    <submittedName>
        <fullName evidence="1">Uncharacterized protein</fullName>
    </submittedName>
</protein>
<proteinExistence type="predicted"/>
<dbReference type="AlphaFoldDB" id="A0A2T0TN16"/>